<protein>
    <submittedName>
        <fullName evidence="2">Capsular biosynthesis protein</fullName>
    </submittedName>
</protein>
<dbReference type="OrthoDB" id="9804196at2"/>
<dbReference type="SUPFAM" id="SSF53756">
    <property type="entry name" value="UDP-Glycosyltransferase/glycogen phosphorylase"/>
    <property type="match status" value="1"/>
</dbReference>
<dbReference type="PANTHER" id="PTHR45947:SF3">
    <property type="entry name" value="SULFOQUINOVOSYL TRANSFERASE SQD2"/>
    <property type="match status" value="1"/>
</dbReference>
<dbReference type="GO" id="GO:0016757">
    <property type="term" value="F:glycosyltransferase activity"/>
    <property type="evidence" value="ECO:0007669"/>
    <property type="project" value="TreeGrafter"/>
</dbReference>
<dbReference type="STRING" id="1714354.BLL40_07405"/>
<organism evidence="2 3">
    <name type="scientific">Domibacillus mangrovi</name>
    <dbReference type="NCBI Taxonomy" id="1714354"/>
    <lineage>
        <taxon>Bacteria</taxon>
        <taxon>Bacillati</taxon>
        <taxon>Bacillota</taxon>
        <taxon>Bacilli</taxon>
        <taxon>Bacillales</taxon>
        <taxon>Bacillaceae</taxon>
        <taxon>Domibacillus</taxon>
    </lineage>
</organism>
<evidence type="ECO:0000313" key="2">
    <source>
        <dbReference type="EMBL" id="OKL36557.1"/>
    </source>
</evidence>
<proteinExistence type="predicted"/>
<dbReference type="EMBL" id="MRWQ01000006">
    <property type="protein sequence ID" value="OKL36557.1"/>
    <property type="molecule type" value="Genomic_DNA"/>
</dbReference>
<dbReference type="Pfam" id="PF13692">
    <property type="entry name" value="Glyco_trans_1_4"/>
    <property type="match status" value="1"/>
</dbReference>
<evidence type="ECO:0000259" key="1">
    <source>
        <dbReference type="Pfam" id="PF13439"/>
    </source>
</evidence>
<accession>A0A1Q5P2T6</accession>
<reference evidence="2 3" key="1">
    <citation type="submission" date="2016-12" db="EMBL/GenBank/DDBJ databases">
        <title>Domibacillus sp. SAOS 44 whole genome sequencing.</title>
        <authorList>
            <person name="Verma A."/>
            <person name="Krishnamurthi S."/>
        </authorList>
    </citation>
    <scope>NUCLEOTIDE SEQUENCE [LARGE SCALE GENOMIC DNA]</scope>
    <source>
        <strain evidence="2 3">SAOS 44</strain>
    </source>
</reference>
<dbReference type="InterPro" id="IPR028098">
    <property type="entry name" value="Glyco_trans_4-like_N"/>
</dbReference>
<dbReference type="InterPro" id="IPR050194">
    <property type="entry name" value="Glycosyltransferase_grp1"/>
</dbReference>
<comment type="caution">
    <text evidence="2">The sequence shown here is derived from an EMBL/GenBank/DDBJ whole genome shotgun (WGS) entry which is preliminary data.</text>
</comment>
<dbReference type="Gene3D" id="3.40.50.2000">
    <property type="entry name" value="Glycogen Phosphorylase B"/>
    <property type="match status" value="2"/>
</dbReference>
<dbReference type="Pfam" id="PF13439">
    <property type="entry name" value="Glyco_transf_4"/>
    <property type="match status" value="1"/>
</dbReference>
<feature type="domain" description="Glycosyltransferase subfamily 4-like N-terminal" evidence="1">
    <location>
        <begin position="20"/>
        <end position="175"/>
    </location>
</feature>
<dbReference type="AlphaFoldDB" id="A0A1Q5P2T6"/>
<dbReference type="RefSeq" id="WP_073711282.1">
    <property type="nucleotide sequence ID" value="NZ_MRWQ01000006.1"/>
</dbReference>
<sequence length="384" mass="43334">MNNAMPVKILHVVGAMNRAGTETMLMNIYRNIDREKIQFDFISYSQEDAHYDEEIKKLGGKVIKLSKTRSVKEIYDAIKKNGPYDVVHSHTLFHCGIANIAALLAGVKVRISHAHTTLDNSEHYTRKLYIQLMRCMINTFSTNLLACSNGAGRYLFGEKSVAKINYSFFPNAIDYSKFLKKPRKEVMEFKVEKEFGSSLVIGHIGRFIEAKNHLFLLAILKRMLKKDSTIKLLLVGNGDLKVEIEEVAKKEGIYDNIRFVGIREDIPTMMHSMDVFVFPSVYEGLGMVLLEAQASGVPCVVSEAIQPEADLNIGLVSTLSLADGPDVWAEEIMKRANKKEKNIRVITDSFERSGYSLTAGISKLMNIYKNDNGGVYEKYIDRLL</sequence>
<keyword evidence="3" id="KW-1185">Reference proteome</keyword>
<evidence type="ECO:0000313" key="3">
    <source>
        <dbReference type="Proteomes" id="UP000186524"/>
    </source>
</evidence>
<dbReference type="Proteomes" id="UP000186524">
    <property type="component" value="Unassembled WGS sequence"/>
</dbReference>
<name>A0A1Q5P2T6_9BACI</name>
<dbReference type="CDD" id="cd03812">
    <property type="entry name" value="GT4_CapH-like"/>
    <property type="match status" value="1"/>
</dbReference>
<dbReference type="PANTHER" id="PTHR45947">
    <property type="entry name" value="SULFOQUINOVOSYL TRANSFERASE SQD2"/>
    <property type="match status" value="1"/>
</dbReference>
<gene>
    <name evidence="2" type="ORF">BLL40_07405</name>
</gene>